<dbReference type="SMART" id="SM00320">
    <property type="entry name" value="WD40"/>
    <property type="match status" value="7"/>
</dbReference>
<keyword evidence="4" id="KW-0812">Transmembrane</keyword>
<evidence type="ECO:0000313" key="6">
    <source>
        <dbReference type="Proteomes" id="UP000717585"/>
    </source>
</evidence>
<evidence type="ECO:0000256" key="2">
    <source>
        <dbReference type="ARBA" id="ARBA00022737"/>
    </source>
</evidence>
<dbReference type="PROSITE" id="PS00678">
    <property type="entry name" value="WD_REPEATS_1"/>
    <property type="match status" value="2"/>
</dbReference>
<comment type="caution">
    <text evidence="5">The sequence shown here is derived from an EMBL/GenBank/DDBJ whole genome shotgun (WGS) entry which is preliminary data.</text>
</comment>
<evidence type="ECO:0000313" key="5">
    <source>
        <dbReference type="EMBL" id="KAG9391577.1"/>
    </source>
</evidence>
<keyword evidence="4" id="KW-0472">Membrane</keyword>
<dbReference type="InterPro" id="IPR011047">
    <property type="entry name" value="Quinoprotein_ADH-like_sf"/>
</dbReference>
<accession>A0A8J6B2H0</accession>
<evidence type="ECO:0000256" key="1">
    <source>
        <dbReference type="ARBA" id="ARBA00022574"/>
    </source>
</evidence>
<keyword evidence="1 3" id="KW-0853">WD repeat</keyword>
<dbReference type="OrthoDB" id="6262491at2759"/>
<dbReference type="Gene3D" id="2.130.10.10">
    <property type="entry name" value="YVTN repeat-like/Quinoprotein amine dehydrogenase"/>
    <property type="match status" value="3"/>
</dbReference>
<organism evidence="5 6">
    <name type="scientific">Carpediemonas membranifera</name>
    <dbReference type="NCBI Taxonomy" id="201153"/>
    <lineage>
        <taxon>Eukaryota</taxon>
        <taxon>Metamonada</taxon>
        <taxon>Carpediemonas-like organisms</taxon>
        <taxon>Carpediemonas</taxon>
    </lineage>
</organism>
<keyword evidence="6" id="KW-1185">Reference proteome</keyword>
<keyword evidence="4" id="KW-1133">Transmembrane helix</keyword>
<dbReference type="CDD" id="cd00200">
    <property type="entry name" value="WD40"/>
    <property type="match status" value="1"/>
</dbReference>
<dbReference type="PANTHER" id="PTHR19848">
    <property type="entry name" value="WD40 REPEAT PROTEIN"/>
    <property type="match status" value="1"/>
</dbReference>
<evidence type="ECO:0000256" key="3">
    <source>
        <dbReference type="PROSITE-ProRule" id="PRU00221"/>
    </source>
</evidence>
<evidence type="ECO:0000256" key="4">
    <source>
        <dbReference type="SAM" id="Phobius"/>
    </source>
</evidence>
<dbReference type="PRINTS" id="PR00320">
    <property type="entry name" value="GPROTEINBRPT"/>
</dbReference>
<gene>
    <name evidence="5" type="ORF">J8273_6342</name>
</gene>
<dbReference type="InterPro" id="IPR015943">
    <property type="entry name" value="WD40/YVTN_repeat-like_dom_sf"/>
</dbReference>
<feature type="repeat" description="WD" evidence="3">
    <location>
        <begin position="220"/>
        <end position="261"/>
    </location>
</feature>
<dbReference type="SUPFAM" id="SSF50998">
    <property type="entry name" value="Quinoprotein alcohol dehydrogenase-like"/>
    <property type="match status" value="1"/>
</dbReference>
<proteinExistence type="predicted"/>
<dbReference type="AlphaFoldDB" id="A0A8J6B2H0"/>
<name>A0A8J6B2H0_9EUKA</name>
<reference evidence="5" key="1">
    <citation type="submission" date="2021-05" db="EMBL/GenBank/DDBJ databases">
        <title>A free-living protist that lacks canonical eukaryotic 1 DNA replication and segregation systems.</title>
        <authorList>
            <person name="Salas-Leiva D.E."/>
            <person name="Tromer E.C."/>
            <person name="Curtis B.A."/>
            <person name="Jerlstrom-Hultqvist J."/>
            <person name="Kolisko M."/>
            <person name="Yi Z."/>
            <person name="Salas-Leiva J.S."/>
            <person name="Gallot-Lavallee L."/>
            <person name="Kops G.J.P.L."/>
            <person name="Archibald J.M."/>
            <person name="Simpson A.G.B."/>
            <person name="Roger A.J."/>
        </authorList>
    </citation>
    <scope>NUCLEOTIDE SEQUENCE</scope>
    <source>
        <strain evidence="5">BICM</strain>
    </source>
</reference>
<dbReference type="PANTHER" id="PTHR19848:SF8">
    <property type="entry name" value="F-BOX AND WD REPEAT DOMAIN CONTAINING 7"/>
    <property type="match status" value="1"/>
</dbReference>
<dbReference type="PROSITE" id="PS50294">
    <property type="entry name" value="WD_REPEATS_REGION"/>
    <property type="match status" value="4"/>
</dbReference>
<feature type="repeat" description="WD" evidence="3">
    <location>
        <begin position="179"/>
        <end position="220"/>
    </location>
</feature>
<dbReference type="InterPro" id="IPR001680">
    <property type="entry name" value="WD40_rpt"/>
</dbReference>
<keyword evidence="2" id="KW-0677">Repeat</keyword>
<dbReference type="Pfam" id="PF00400">
    <property type="entry name" value="WD40"/>
    <property type="match status" value="5"/>
</dbReference>
<dbReference type="InterPro" id="IPR019775">
    <property type="entry name" value="WD40_repeat_CS"/>
</dbReference>
<dbReference type="PROSITE" id="PS50082">
    <property type="entry name" value="WD_REPEATS_2"/>
    <property type="match status" value="4"/>
</dbReference>
<protein>
    <submittedName>
        <fullName evidence="5">WD domain, G-beta repeat</fullName>
    </submittedName>
</protein>
<sequence length="379" mass="40722">MVETIDIIVVIATVIGVIVGIIVGIVTTIGVYIAYKQYKLSKKQARVQVHTEDPESGGALDQTSYQLISDDNETDDASASSIVSPDAGGIVATVHSSDCSGHVKAVAFLTNDIMLTITNYVRLWDKSGLCIGKMEHSNEFSIDNIAVFKGTPNDKLIAAGRGSGEILLWKADGTLLRTFNGSNQNVTGPAFSQDGTKLVHGSSDWAVRMWNVATGECTTMAGHSDTVISVAISPDGKTIVSGSCDNTIKVWDAGSGRLEQTLEGHDRWVSSVAFSPDGALLASGSYDNTIKLWDTRTWECVAVLTDHRDEVFCVAFSPTDGRVLASGSKDTTAKLWNIERRVCYHTIDCDNMVFSLAFSPDGSTLLHGCETTAKLYRVP</sequence>
<feature type="transmembrane region" description="Helical" evidence="4">
    <location>
        <begin position="6"/>
        <end position="35"/>
    </location>
</feature>
<feature type="repeat" description="WD" evidence="3">
    <location>
        <begin position="262"/>
        <end position="303"/>
    </location>
</feature>
<feature type="repeat" description="WD" evidence="3">
    <location>
        <begin position="304"/>
        <end position="346"/>
    </location>
</feature>
<dbReference type="EMBL" id="JAHDYR010000053">
    <property type="protein sequence ID" value="KAG9391577.1"/>
    <property type="molecule type" value="Genomic_DNA"/>
</dbReference>
<dbReference type="Proteomes" id="UP000717585">
    <property type="component" value="Unassembled WGS sequence"/>
</dbReference>
<dbReference type="InterPro" id="IPR020472">
    <property type="entry name" value="WD40_PAC1"/>
</dbReference>